<evidence type="ECO:0000313" key="3">
    <source>
        <dbReference type="Proteomes" id="UP001253545"/>
    </source>
</evidence>
<dbReference type="Pfam" id="PF06445">
    <property type="entry name" value="GyrI-like"/>
    <property type="match status" value="1"/>
</dbReference>
<name>A0ABU2ZQJ9_9ALTE</name>
<dbReference type="CDD" id="cd07818">
    <property type="entry name" value="SRPBCC_1"/>
    <property type="match status" value="1"/>
</dbReference>
<dbReference type="SUPFAM" id="SSF55136">
    <property type="entry name" value="Probable bacterial effector-binding domain"/>
    <property type="match status" value="1"/>
</dbReference>
<organism evidence="2 3">
    <name type="scientific">Glaciecola petra</name>
    <dbReference type="NCBI Taxonomy" id="3075602"/>
    <lineage>
        <taxon>Bacteria</taxon>
        <taxon>Pseudomonadati</taxon>
        <taxon>Pseudomonadota</taxon>
        <taxon>Gammaproteobacteria</taxon>
        <taxon>Alteromonadales</taxon>
        <taxon>Alteromonadaceae</taxon>
        <taxon>Glaciecola</taxon>
    </lineage>
</organism>
<dbReference type="Pfam" id="PF10604">
    <property type="entry name" value="Polyketide_cyc2"/>
    <property type="match status" value="1"/>
</dbReference>
<dbReference type="SUPFAM" id="SSF55961">
    <property type="entry name" value="Bet v1-like"/>
    <property type="match status" value="1"/>
</dbReference>
<sequence length="311" mass="35547">MPKFNVEKTICIDSPIDTVYPMINDFNNWIPWSPWLLMEPEAKVEVANDSKFYSWDGDRVGSGNMSVLSEDQVGENKVVKYDLNFLKPWKSQADVSFVLTPLSDKQTQVSWTMDSSLPFFLFWMKKMMITFIGMDYQRGLNMLKELVETGSINSKIEMQGESHFPGTLYIGIESQCAFDDIGPAMSRDFTALESFMENHTALINGKSFSIYHKWNMSKQIASYTAAIPVSEIPDNLPDNMIHAKRPDTKVFTLRHTGAYMHLGNAWSTLYTMERNKEIACKKGQHPLEVYENNEADVAANELITDLKFPIK</sequence>
<dbReference type="Proteomes" id="UP001253545">
    <property type="component" value="Unassembled WGS sequence"/>
</dbReference>
<dbReference type="InterPro" id="IPR023393">
    <property type="entry name" value="START-like_dom_sf"/>
</dbReference>
<proteinExistence type="predicted"/>
<dbReference type="Gene3D" id="3.30.530.20">
    <property type="match status" value="1"/>
</dbReference>
<dbReference type="Gene3D" id="3.20.80.10">
    <property type="entry name" value="Regulatory factor, effector binding domain"/>
    <property type="match status" value="1"/>
</dbReference>
<dbReference type="InterPro" id="IPR011256">
    <property type="entry name" value="Reg_factor_effector_dom_sf"/>
</dbReference>
<dbReference type="InterPro" id="IPR029442">
    <property type="entry name" value="GyrI-like"/>
</dbReference>
<comment type="caution">
    <text evidence="2">The sequence shown here is derived from an EMBL/GenBank/DDBJ whole genome shotgun (WGS) entry which is preliminary data.</text>
</comment>
<dbReference type="RefSeq" id="WP_311368415.1">
    <property type="nucleotide sequence ID" value="NZ_JAVRHX010000002.1"/>
</dbReference>
<gene>
    <name evidence="2" type="ORF">RM552_08595</name>
</gene>
<evidence type="ECO:0000259" key="1">
    <source>
        <dbReference type="Pfam" id="PF06445"/>
    </source>
</evidence>
<dbReference type="EMBL" id="JAVRHX010000002">
    <property type="protein sequence ID" value="MDT0594895.1"/>
    <property type="molecule type" value="Genomic_DNA"/>
</dbReference>
<feature type="domain" description="GyrI-like small molecule binding" evidence="1">
    <location>
        <begin position="165"/>
        <end position="311"/>
    </location>
</feature>
<protein>
    <submittedName>
        <fullName evidence="2">SRPBCC family protein</fullName>
    </submittedName>
</protein>
<evidence type="ECO:0000313" key="2">
    <source>
        <dbReference type="EMBL" id="MDT0594895.1"/>
    </source>
</evidence>
<reference evidence="2 3" key="1">
    <citation type="submission" date="2023-09" db="EMBL/GenBank/DDBJ databases">
        <authorList>
            <person name="Rey-Velasco X."/>
        </authorList>
    </citation>
    <scope>NUCLEOTIDE SEQUENCE [LARGE SCALE GENOMIC DNA]</scope>
    <source>
        <strain evidence="2 3">P117</strain>
    </source>
</reference>
<keyword evidence="3" id="KW-1185">Reference proteome</keyword>
<dbReference type="InterPro" id="IPR019587">
    <property type="entry name" value="Polyketide_cyclase/dehydratase"/>
</dbReference>
<accession>A0ABU2ZQJ9</accession>